<dbReference type="Proteomes" id="UP000822688">
    <property type="component" value="Chromosome V"/>
</dbReference>
<accession>A0A8T0HL41</accession>
<proteinExistence type="predicted"/>
<evidence type="ECO:0000313" key="1">
    <source>
        <dbReference type="EMBL" id="KAG0571515.1"/>
    </source>
</evidence>
<dbReference type="EMBL" id="CM026426">
    <property type="protein sequence ID" value="KAG0571515.1"/>
    <property type="molecule type" value="Genomic_DNA"/>
</dbReference>
<evidence type="ECO:0000313" key="2">
    <source>
        <dbReference type="Proteomes" id="UP000822688"/>
    </source>
</evidence>
<organism evidence="1 2">
    <name type="scientific">Ceratodon purpureus</name>
    <name type="common">Fire moss</name>
    <name type="synonym">Dicranum purpureum</name>
    <dbReference type="NCBI Taxonomy" id="3225"/>
    <lineage>
        <taxon>Eukaryota</taxon>
        <taxon>Viridiplantae</taxon>
        <taxon>Streptophyta</taxon>
        <taxon>Embryophyta</taxon>
        <taxon>Bryophyta</taxon>
        <taxon>Bryophytina</taxon>
        <taxon>Bryopsida</taxon>
        <taxon>Dicranidae</taxon>
        <taxon>Pseudoditrichales</taxon>
        <taxon>Ditrichaceae</taxon>
        <taxon>Ceratodon</taxon>
    </lineage>
</organism>
<reference evidence="1" key="1">
    <citation type="submission" date="2020-06" db="EMBL/GenBank/DDBJ databases">
        <title>WGS assembly of Ceratodon purpureus strain R40.</title>
        <authorList>
            <person name="Carey S.B."/>
            <person name="Jenkins J."/>
            <person name="Shu S."/>
            <person name="Lovell J.T."/>
            <person name="Sreedasyam A."/>
            <person name="Maumus F."/>
            <person name="Tiley G.P."/>
            <person name="Fernandez-Pozo N."/>
            <person name="Barry K."/>
            <person name="Chen C."/>
            <person name="Wang M."/>
            <person name="Lipzen A."/>
            <person name="Daum C."/>
            <person name="Saski C.A."/>
            <person name="Payton A.C."/>
            <person name="Mcbreen J.C."/>
            <person name="Conrad R.E."/>
            <person name="Kollar L.M."/>
            <person name="Olsson S."/>
            <person name="Huttunen S."/>
            <person name="Landis J.B."/>
            <person name="Wickett N.J."/>
            <person name="Johnson M.G."/>
            <person name="Rensing S.A."/>
            <person name="Grimwood J."/>
            <person name="Schmutz J."/>
            <person name="Mcdaniel S.F."/>
        </authorList>
    </citation>
    <scope>NUCLEOTIDE SEQUENCE</scope>
    <source>
        <strain evidence="1">R40</strain>
    </source>
</reference>
<dbReference type="AlphaFoldDB" id="A0A8T0HL41"/>
<keyword evidence="2" id="KW-1185">Reference proteome</keyword>
<protein>
    <submittedName>
        <fullName evidence="1">Uncharacterized protein</fullName>
    </submittedName>
</protein>
<name>A0A8T0HL41_CERPU</name>
<sequence>MQFMQMCTLECRSDGCMDGLEFLFDRMEVCVWRWDVLAEHPRTELEKPLQSAAGSFSVVGDFANDFKALGLQTKPCIR</sequence>
<comment type="caution">
    <text evidence="1">The sequence shown here is derived from an EMBL/GenBank/DDBJ whole genome shotgun (WGS) entry which is preliminary data.</text>
</comment>
<gene>
    <name evidence="1" type="ORF">KC19_VG017800</name>
</gene>